<feature type="domain" description="Resolvase/invertase-type recombinase catalytic" evidence="1">
    <location>
        <begin position="7"/>
        <end position="131"/>
    </location>
</feature>
<reference evidence="2 3" key="1">
    <citation type="submission" date="2014-11" db="EMBL/GenBank/DDBJ databases">
        <title>Draft Genome Sequences of Paenibacillus polymyxa NRRL B-30509 and Paenibacillus terrae NRRL B-30644, Strains from a Poultry Environment that Produce Tridecaptin A and Paenicidins.</title>
        <authorList>
            <person name="van Belkum M.J."/>
            <person name="Lohans C.T."/>
            <person name="Vederas J.C."/>
        </authorList>
    </citation>
    <scope>NUCLEOTIDE SEQUENCE [LARGE SCALE GENOMIC DNA]</scope>
    <source>
        <strain evidence="2 3">NRRL B-30644</strain>
    </source>
</reference>
<dbReference type="RefSeq" id="WP_044649185.1">
    <property type="nucleotide sequence ID" value="NZ_JTHP01000116.1"/>
</dbReference>
<comment type="caution">
    <text evidence="2">The sequence shown here is derived from an EMBL/GenBank/DDBJ whole genome shotgun (WGS) entry which is preliminary data.</text>
</comment>
<dbReference type="PANTHER" id="PTHR30461:SF23">
    <property type="entry name" value="DNA RECOMBINASE-RELATED"/>
    <property type="match status" value="1"/>
</dbReference>
<evidence type="ECO:0000313" key="3">
    <source>
        <dbReference type="Proteomes" id="UP000032534"/>
    </source>
</evidence>
<dbReference type="PROSITE" id="PS51736">
    <property type="entry name" value="RECOMBINASES_3"/>
    <property type="match status" value="1"/>
</dbReference>
<dbReference type="Proteomes" id="UP000032534">
    <property type="component" value="Unassembled WGS sequence"/>
</dbReference>
<keyword evidence="3" id="KW-1185">Reference proteome</keyword>
<dbReference type="PANTHER" id="PTHR30461">
    <property type="entry name" value="DNA-INVERTASE FROM LAMBDOID PROPHAGE"/>
    <property type="match status" value="1"/>
</dbReference>
<sequence>MEYDIKDVAFYLRKSRGEGTKDLDKHRSILVEMAIKNKWRYIEYFEIASSEDIEYRPKFKQLLKDVQDGIYDAVIVVDYDRLGRGDLSDQAYVKKVFIESETLIVTPEKIYNLSDESDDLMVDVKGLIARQ</sequence>
<gene>
    <name evidence="2" type="ORF">QD47_27910</name>
</gene>
<organism evidence="2 3">
    <name type="scientific">Paenibacillus terrae</name>
    <dbReference type="NCBI Taxonomy" id="159743"/>
    <lineage>
        <taxon>Bacteria</taxon>
        <taxon>Bacillati</taxon>
        <taxon>Bacillota</taxon>
        <taxon>Bacilli</taxon>
        <taxon>Bacillales</taxon>
        <taxon>Paenibacillaceae</taxon>
        <taxon>Paenibacillus</taxon>
    </lineage>
</organism>
<proteinExistence type="predicted"/>
<dbReference type="PATRIC" id="fig|159743.3.peg.6226"/>
<protein>
    <recommendedName>
        <fullName evidence="1">Resolvase/invertase-type recombinase catalytic domain-containing protein</fullName>
    </recommendedName>
</protein>
<evidence type="ECO:0000313" key="2">
    <source>
        <dbReference type="EMBL" id="KJD42498.1"/>
    </source>
</evidence>
<dbReference type="CDD" id="cd00338">
    <property type="entry name" value="Ser_Recombinase"/>
    <property type="match status" value="1"/>
</dbReference>
<dbReference type="AlphaFoldDB" id="A0A0D7WUV0"/>
<dbReference type="InterPro" id="IPR006119">
    <property type="entry name" value="Resolv_N"/>
</dbReference>
<name>A0A0D7WUV0_9BACL</name>
<dbReference type="InterPro" id="IPR036162">
    <property type="entry name" value="Resolvase-like_N_sf"/>
</dbReference>
<dbReference type="Gene3D" id="3.40.50.1390">
    <property type="entry name" value="Resolvase, N-terminal catalytic domain"/>
    <property type="match status" value="1"/>
</dbReference>
<accession>A0A0D7WUV0</accession>
<dbReference type="OrthoDB" id="65783at2"/>
<dbReference type="GO" id="GO:0003677">
    <property type="term" value="F:DNA binding"/>
    <property type="evidence" value="ECO:0007669"/>
    <property type="project" value="InterPro"/>
</dbReference>
<dbReference type="InterPro" id="IPR050639">
    <property type="entry name" value="SSR_resolvase"/>
</dbReference>
<dbReference type="GO" id="GO:0000150">
    <property type="term" value="F:DNA strand exchange activity"/>
    <property type="evidence" value="ECO:0007669"/>
    <property type="project" value="InterPro"/>
</dbReference>
<dbReference type="SMART" id="SM00857">
    <property type="entry name" value="Resolvase"/>
    <property type="match status" value="1"/>
</dbReference>
<evidence type="ECO:0000259" key="1">
    <source>
        <dbReference type="PROSITE" id="PS51736"/>
    </source>
</evidence>
<dbReference type="EMBL" id="JTHP01000116">
    <property type="protein sequence ID" value="KJD42498.1"/>
    <property type="molecule type" value="Genomic_DNA"/>
</dbReference>
<dbReference type="SUPFAM" id="SSF53041">
    <property type="entry name" value="Resolvase-like"/>
    <property type="match status" value="1"/>
</dbReference>
<dbReference type="Pfam" id="PF00239">
    <property type="entry name" value="Resolvase"/>
    <property type="match status" value="1"/>
</dbReference>